<evidence type="ECO:0000256" key="1">
    <source>
        <dbReference type="ARBA" id="ARBA00004496"/>
    </source>
</evidence>
<evidence type="ECO:0000256" key="4">
    <source>
        <dbReference type="ARBA" id="ARBA00022490"/>
    </source>
</evidence>
<dbReference type="GO" id="GO:0002949">
    <property type="term" value="P:tRNA threonylcarbamoyladenosine modification"/>
    <property type="evidence" value="ECO:0007669"/>
    <property type="project" value="InterPro"/>
</dbReference>
<dbReference type="InterPro" id="IPR003442">
    <property type="entry name" value="T6A_TsaE"/>
</dbReference>
<keyword evidence="7" id="KW-0547">Nucleotide-binding</keyword>
<evidence type="ECO:0000256" key="10">
    <source>
        <dbReference type="ARBA" id="ARBA00032441"/>
    </source>
</evidence>
<evidence type="ECO:0000313" key="11">
    <source>
        <dbReference type="EMBL" id="TLS69118.1"/>
    </source>
</evidence>
<evidence type="ECO:0000256" key="7">
    <source>
        <dbReference type="ARBA" id="ARBA00022741"/>
    </source>
</evidence>
<dbReference type="Proteomes" id="UP000306585">
    <property type="component" value="Unassembled WGS sequence"/>
</dbReference>
<dbReference type="RefSeq" id="WP_138237932.1">
    <property type="nucleotide sequence ID" value="NZ_VBRY01000001.1"/>
</dbReference>
<protein>
    <recommendedName>
        <fullName evidence="3">tRNA threonylcarbamoyladenosine biosynthesis protein TsaE</fullName>
    </recommendedName>
    <alternativeName>
        <fullName evidence="10">t(6)A37 threonylcarbamoyladenosine biosynthesis protein TsaE</fullName>
    </alternativeName>
</protein>
<evidence type="ECO:0000256" key="2">
    <source>
        <dbReference type="ARBA" id="ARBA00007599"/>
    </source>
</evidence>
<dbReference type="PANTHER" id="PTHR33540:SF2">
    <property type="entry name" value="TRNA THREONYLCARBAMOYLADENOSINE BIOSYNTHESIS PROTEIN TSAE"/>
    <property type="match status" value="1"/>
</dbReference>
<proteinExistence type="inferred from homology"/>
<dbReference type="InterPro" id="IPR027417">
    <property type="entry name" value="P-loop_NTPase"/>
</dbReference>
<gene>
    <name evidence="11" type="primary">tsaE</name>
    <name evidence="11" type="ORF">FEF65_01110</name>
</gene>
<name>A0A5R9GUB0_9PROT</name>
<reference evidence="11 12" key="1">
    <citation type="journal article" date="2019" name="Appl. Environ. Microbiol.">
        <title>Environmental Evidence and Genomic Insight of Iron-oxidizing Bacteria Preference Towards More Corrosion Resistant Stainless Steel at Higher Salinities.</title>
        <authorList>
            <person name="Garrison C.E."/>
            <person name="Price K.A."/>
            <person name="Field E.K."/>
        </authorList>
    </citation>
    <scope>NUCLEOTIDE SEQUENCE [LARGE SCALE GENOMIC DNA]</scope>
    <source>
        <strain evidence="11 12">P3</strain>
    </source>
</reference>
<dbReference type="SUPFAM" id="SSF52540">
    <property type="entry name" value="P-loop containing nucleoside triphosphate hydrolases"/>
    <property type="match status" value="1"/>
</dbReference>
<dbReference type="GO" id="GO:0005737">
    <property type="term" value="C:cytoplasm"/>
    <property type="evidence" value="ECO:0007669"/>
    <property type="project" value="UniProtKB-SubCell"/>
</dbReference>
<dbReference type="Pfam" id="PF02367">
    <property type="entry name" value="TsaE"/>
    <property type="match status" value="1"/>
</dbReference>
<evidence type="ECO:0000256" key="5">
    <source>
        <dbReference type="ARBA" id="ARBA00022694"/>
    </source>
</evidence>
<keyword evidence="5" id="KW-0819">tRNA processing</keyword>
<keyword evidence="8" id="KW-0067">ATP-binding</keyword>
<comment type="caution">
    <text evidence="11">The sequence shown here is derived from an EMBL/GenBank/DDBJ whole genome shotgun (WGS) entry which is preliminary data.</text>
</comment>
<evidence type="ECO:0000256" key="8">
    <source>
        <dbReference type="ARBA" id="ARBA00022840"/>
    </source>
</evidence>
<dbReference type="GO" id="GO:0046872">
    <property type="term" value="F:metal ion binding"/>
    <property type="evidence" value="ECO:0007669"/>
    <property type="project" value="UniProtKB-KW"/>
</dbReference>
<evidence type="ECO:0000256" key="3">
    <source>
        <dbReference type="ARBA" id="ARBA00019010"/>
    </source>
</evidence>
<comment type="similarity">
    <text evidence="2">Belongs to the TsaE family.</text>
</comment>
<dbReference type="Gene3D" id="3.40.50.300">
    <property type="entry name" value="P-loop containing nucleotide triphosphate hydrolases"/>
    <property type="match status" value="1"/>
</dbReference>
<comment type="subcellular location">
    <subcellularLocation>
        <location evidence="1">Cytoplasm</location>
    </subcellularLocation>
</comment>
<keyword evidence="9" id="KW-0460">Magnesium</keyword>
<dbReference type="GO" id="GO:0016740">
    <property type="term" value="F:transferase activity"/>
    <property type="evidence" value="ECO:0007669"/>
    <property type="project" value="UniProtKB-KW"/>
</dbReference>
<dbReference type="PANTHER" id="PTHR33540">
    <property type="entry name" value="TRNA THREONYLCARBAMOYLADENOSINE BIOSYNTHESIS PROTEIN TSAE"/>
    <property type="match status" value="1"/>
</dbReference>
<evidence type="ECO:0000256" key="6">
    <source>
        <dbReference type="ARBA" id="ARBA00022723"/>
    </source>
</evidence>
<keyword evidence="11" id="KW-0808">Transferase</keyword>
<dbReference type="EMBL" id="VBRY01000001">
    <property type="protein sequence ID" value="TLS69118.1"/>
    <property type="molecule type" value="Genomic_DNA"/>
</dbReference>
<keyword evidence="12" id="KW-1185">Reference proteome</keyword>
<accession>A0A5R9GUB0</accession>
<sequence>MQFLAVNEAATVEVACGLAARLKAGDVVALHGDLGAGKSFFSRAVMRALGVRDQALPSPTFAIIQEYDADGCRVAHMDWYRLDDAEEIEMLGVRDYFQPPWICLIEWPGRAPALLPGSVISVHLQCCDDHADARRIDIDG</sequence>
<dbReference type="OrthoDB" id="9800307at2"/>
<dbReference type="AlphaFoldDB" id="A0A5R9GUB0"/>
<dbReference type="GO" id="GO:0005524">
    <property type="term" value="F:ATP binding"/>
    <property type="evidence" value="ECO:0007669"/>
    <property type="project" value="UniProtKB-KW"/>
</dbReference>
<dbReference type="NCBIfam" id="TIGR00150">
    <property type="entry name" value="T6A_YjeE"/>
    <property type="match status" value="1"/>
</dbReference>
<keyword evidence="4" id="KW-0963">Cytoplasm</keyword>
<evidence type="ECO:0000313" key="12">
    <source>
        <dbReference type="Proteomes" id="UP000306585"/>
    </source>
</evidence>
<evidence type="ECO:0000256" key="9">
    <source>
        <dbReference type="ARBA" id="ARBA00022842"/>
    </source>
</evidence>
<keyword evidence="6" id="KW-0479">Metal-binding</keyword>
<organism evidence="11 12">
    <name type="scientific">Mariprofundus erugo</name>
    <dbReference type="NCBI Taxonomy" id="2528639"/>
    <lineage>
        <taxon>Bacteria</taxon>
        <taxon>Pseudomonadati</taxon>
        <taxon>Pseudomonadota</taxon>
        <taxon>Candidatius Mariprofundia</taxon>
        <taxon>Mariprofundales</taxon>
        <taxon>Mariprofundaceae</taxon>
        <taxon>Mariprofundus</taxon>
    </lineage>
</organism>